<name>A0A5E7HYX8_PSEFL</name>
<evidence type="ECO:0000313" key="1">
    <source>
        <dbReference type="EMBL" id="VVO69661.1"/>
    </source>
</evidence>
<dbReference type="EMBL" id="CABVIH010000005">
    <property type="protein sequence ID" value="VVO69661.1"/>
    <property type="molecule type" value="Genomic_DNA"/>
</dbReference>
<organism evidence="1 2">
    <name type="scientific">Pseudomonas fluorescens</name>
    <dbReference type="NCBI Taxonomy" id="294"/>
    <lineage>
        <taxon>Bacteria</taxon>
        <taxon>Pseudomonadati</taxon>
        <taxon>Pseudomonadota</taxon>
        <taxon>Gammaproteobacteria</taxon>
        <taxon>Pseudomonadales</taxon>
        <taxon>Pseudomonadaceae</taxon>
        <taxon>Pseudomonas</taxon>
    </lineage>
</organism>
<reference evidence="1 2" key="1">
    <citation type="submission" date="2019-09" db="EMBL/GenBank/DDBJ databases">
        <authorList>
            <person name="Chandra G."/>
            <person name="Truman W A."/>
        </authorList>
    </citation>
    <scope>NUCLEOTIDE SEQUENCE [LARGE SCALE GENOMIC DNA]</scope>
    <source>
        <strain evidence="1">PS880</strain>
    </source>
</reference>
<evidence type="ECO:0000313" key="2">
    <source>
        <dbReference type="Proteomes" id="UP000375525"/>
    </source>
</evidence>
<gene>
    <name evidence="1" type="ORF">PS880_01237</name>
</gene>
<proteinExistence type="predicted"/>
<dbReference type="AlphaFoldDB" id="A0A5E7HYX8"/>
<protein>
    <submittedName>
        <fullName evidence="1">Uncharacterized protein</fullName>
    </submittedName>
</protein>
<sequence length="45" mass="4940">MGLRDSDPGLHALVAIYRQIAPTTVYVTVDTKDNVLSYTMGSVNR</sequence>
<dbReference type="Proteomes" id="UP000375525">
    <property type="component" value="Unassembled WGS sequence"/>
</dbReference>
<accession>A0A5E7HYX8</accession>